<dbReference type="EMBL" id="MLYV02000373">
    <property type="protein sequence ID" value="PSS05418.1"/>
    <property type="molecule type" value="Genomic_DNA"/>
</dbReference>
<keyword evidence="3" id="KW-1185">Reference proteome</keyword>
<comment type="caution">
    <text evidence="2">The sequence shown here is derived from an EMBL/GenBank/DDBJ whole genome shotgun (WGS) entry which is preliminary data.</text>
</comment>
<reference evidence="2 3" key="1">
    <citation type="submission" date="2018-02" db="EMBL/GenBank/DDBJ databases">
        <title>Genome sequence of the basidiomycete white-rot fungus Phlebia centrifuga.</title>
        <authorList>
            <person name="Granchi Z."/>
            <person name="Peng M."/>
            <person name="de Vries R.P."/>
            <person name="Hilden K."/>
            <person name="Makela M.R."/>
            <person name="Grigoriev I."/>
            <person name="Riley R."/>
        </authorList>
    </citation>
    <scope>NUCLEOTIDE SEQUENCE [LARGE SCALE GENOMIC DNA]</scope>
    <source>
        <strain evidence="2 3">FBCC195</strain>
    </source>
</reference>
<dbReference type="OrthoDB" id="2685617at2759"/>
<feature type="region of interest" description="Disordered" evidence="1">
    <location>
        <begin position="107"/>
        <end position="244"/>
    </location>
</feature>
<evidence type="ECO:0000256" key="1">
    <source>
        <dbReference type="SAM" id="MobiDB-lite"/>
    </source>
</evidence>
<evidence type="ECO:0000313" key="2">
    <source>
        <dbReference type="EMBL" id="PSS05418.1"/>
    </source>
</evidence>
<feature type="compositionally biased region" description="Polar residues" evidence="1">
    <location>
        <begin position="153"/>
        <end position="173"/>
    </location>
</feature>
<protein>
    <submittedName>
        <fullName evidence="2">Uncharacterized protein</fullName>
    </submittedName>
</protein>
<feature type="compositionally biased region" description="Low complexity" evidence="1">
    <location>
        <begin position="174"/>
        <end position="206"/>
    </location>
</feature>
<organism evidence="2 3">
    <name type="scientific">Hermanssonia centrifuga</name>
    <dbReference type="NCBI Taxonomy" id="98765"/>
    <lineage>
        <taxon>Eukaryota</taxon>
        <taxon>Fungi</taxon>
        <taxon>Dikarya</taxon>
        <taxon>Basidiomycota</taxon>
        <taxon>Agaricomycotina</taxon>
        <taxon>Agaricomycetes</taxon>
        <taxon>Polyporales</taxon>
        <taxon>Meruliaceae</taxon>
        <taxon>Hermanssonia</taxon>
    </lineage>
</organism>
<proteinExistence type="predicted"/>
<dbReference type="AlphaFoldDB" id="A0A2R6QBA4"/>
<gene>
    <name evidence="2" type="ORF">PHLCEN_2v3907</name>
</gene>
<dbReference type="Proteomes" id="UP000186601">
    <property type="component" value="Unassembled WGS sequence"/>
</dbReference>
<feature type="compositionally biased region" description="Basic and acidic residues" evidence="1">
    <location>
        <begin position="220"/>
        <end position="233"/>
    </location>
</feature>
<name>A0A2R6QBA4_9APHY</name>
<evidence type="ECO:0000313" key="3">
    <source>
        <dbReference type="Proteomes" id="UP000186601"/>
    </source>
</evidence>
<accession>A0A2R6QBA4</accession>
<sequence length="244" mass="26143">MQPSEPATSKFQFNLPCVLQPVSPALAALHASRARLLHYPEHTAEALNLTHCSRCGSYLLDGSGRIRTIRKTPRAEGKARVGTPSVRVLRRSCSVCGHDEDVPVAKGNAEKFPGVPKRRKTSMKVGTMPPEQDATLPEAPASRKNVASAVPTRESTPVNATLSRSSSAVPSLQPSRFTTPVPTPSSRSRSSAPAPTPSQSSSSRSMSRPKKKSGLQDMLARNRERQEQEKKADGGGLAAFLEGL</sequence>